<gene>
    <name evidence="1" type="ORF">HIM_11768</name>
</gene>
<dbReference type="EMBL" id="KQ030804">
    <property type="protein sequence ID" value="KJZ68838.1"/>
    <property type="molecule type" value="Genomic_DNA"/>
</dbReference>
<dbReference type="AlphaFoldDB" id="A0A0F7ZR18"/>
<evidence type="ECO:0000313" key="1">
    <source>
        <dbReference type="EMBL" id="KJZ68838.1"/>
    </source>
</evidence>
<reference evidence="1 2" key="1">
    <citation type="journal article" date="2014" name="Genome Biol. Evol.">
        <title>Comparative genomics and transcriptomics analyses reveal divergent lifestyle features of nematode endoparasitic fungus Hirsutella minnesotensis.</title>
        <authorList>
            <person name="Lai Y."/>
            <person name="Liu K."/>
            <person name="Zhang X."/>
            <person name="Zhang X."/>
            <person name="Li K."/>
            <person name="Wang N."/>
            <person name="Shu C."/>
            <person name="Wu Y."/>
            <person name="Wang C."/>
            <person name="Bushley K.E."/>
            <person name="Xiang M."/>
            <person name="Liu X."/>
        </authorList>
    </citation>
    <scope>NUCLEOTIDE SEQUENCE [LARGE SCALE GENOMIC DNA]</scope>
    <source>
        <strain evidence="1 2">3608</strain>
    </source>
</reference>
<proteinExistence type="predicted"/>
<dbReference type="Proteomes" id="UP000054481">
    <property type="component" value="Unassembled WGS sequence"/>
</dbReference>
<protein>
    <submittedName>
        <fullName evidence="1">Uncharacterized protein</fullName>
    </submittedName>
</protein>
<evidence type="ECO:0000313" key="2">
    <source>
        <dbReference type="Proteomes" id="UP000054481"/>
    </source>
</evidence>
<keyword evidence="2" id="KW-1185">Reference proteome</keyword>
<name>A0A0F7ZR18_9HYPO</name>
<accession>A0A0F7ZR18</accession>
<dbReference type="OrthoDB" id="5000048at2759"/>
<sequence>MRQTVNEVTSSGMFALDGVPDVADVEKLRFACQAVGGAGGDGRAGPNAMVLTAGEGASGLGEGREAFIRVSRGDDFADASEAAFFAKTFPTLFPYGVGGPRSAEEAMLEAADTTATAATASYGRATEAEGAAGALVASRNLNLRAWADIVLRRHGGRFATHHIFAFLVS</sequence>
<organism evidence="1 2">
    <name type="scientific">Hirsutella minnesotensis 3608</name>
    <dbReference type="NCBI Taxonomy" id="1043627"/>
    <lineage>
        <taxon>Eukaryota</taxon>
        <taxon>Fungi</taxon>
        <taxon>Dikarya</taxon>
        <taxon>Ascomycota</taxon>
        <taxon>Pezizomycotina</taxon>
        <taxon>Sordariomycetes</taxon>
        <taxon>Hypocreomycetidae</taxon>
        <taxon>Hypocreales</taxon>
        <taxon>Ophiocordycipitaceae</taxon>
        <taxon>Hirsutella</taxon>
    </lineage>
</organism>